<dbReference type="EMBL" id="FPKU01000002">
    <property type="protein sequence ID" value="SFZ85224.1"/>
    <property type="molecule type" value="Genomic_DNA"/>
</dbReference>
<dbReference type="OrthoDB" id="9808866at2"/>
<proteinExistence type="predicted"/>
<protein>
    <submittedName>
        <fullName evidence="1">Uncharacterized protein</fullName>
    </submittedName>
</protein>
<dbReference type="STRING" id="665118.SAMN02983003_2455"/>
<evidence type="ECO:0000313" key="2">
    <source>
        <dbReference type="Proteomes" id="UP000183447"/>
    </source>
</evidence>
<organism evidence="1 2">
    <name type="scientific">Devosia enhydra</name>
    <dbReference type="NCBI Taxonomy" id="665118"/>
    <lineage>
        <taxon>Bacteria</taxon>
        <taxon>Pseudomonadati</taxon>
        <taxon>Pseudomonadota</taxon>
        <taxon>Alphaproteobacteria</taxon>
        <taxon>Hyphomicrobiales</taxon>
        <taxon>Devosiaceae</taxon>
        <taxon>Devosia</taxon>
    </lineage>
</organism>
<sequence>MSKILTDRTAIRQWAEARAGSPVVMEAPDGTGTRTVVQLAFGQEALNTGESQYQDRPGGFELVSWDDWFAALEAEGLAIRVSDDEAGGSEAEYDFVPREEA</sequence>
<dbReference type="Proteomes" id="UP000183447">
    <property type="component" value="Unassembled WGS sequence"/>
</dbReference>
<dbReference type="AlphaFoldDB" id="A0A1K2HZ53"/>
<keyword evidence="2" id="KW-1185">Reference proteome</keyword>
<evidence type="ECO:0000313" key="1">
    <source>
        <dbReference type="EMBL" id="SFZ85224.1"/>
    </source>
</evidence>
<accession>A0A1K2HZ53</accession>
<reference evidence="1 2" key="1">
    <citation type="submission" date="2016-11" db="EMBL/GenBank/DDBJ databases">
        <authorList>
            <person name="Jaros S."/>
            <person name="Januszkiewicz K."/>
            <person name="Wedrychowicz H."/>
        </authorList>
    </citation>
    <scope>NUCLEOTIDE SEQUENCE [LARGE SCALE GENOMIC DNA]</scope>
    <source>
        <strain evidence="1 2">ATCC 23634</strain>
    </source>
</reference>
<dbReference type="RefSeq" id="WP_072343299.1">
    <property type="nucleotide sequence ID" value="NZ_FPKU01000002.1"/>
</dbReference>
<name>A0A1K2HZ53_9HYPH</name>
<gene>
    <name evidence="1" type="ORF">SAMN02983003_2455</name>
</gene>